<name>A0ABT3A0L7_9RHOB</name>
<accession>A0ABT3A0L7</accession>
<protein>
    <recommendedName>
        <fullName evidence="3">Outer membrane protein beta-barrel domain-containing protein</fullName>
    </recommendedName>
</protein>
<dbReference type="InterPro" id="IPR011250">
    <property type="entry name" value="OMP/PagP_B-barrel"/>
</dbReference>
<dbReference type="EMBL" id="JAOWKW010000008">
    <property type="protein sequence ID" value="MCV2879377.1"/>
    <property type="molecule type" value="Genomic_DNA"/>
</dbReference>
<evidence type="ECO:0008006" key="3">
    <source>
        <dbReference type="Google" id="ProtNLM"/>
    </source>
</evidence>
<sequence>MFVAQSGLRGGASGRCLGAKVSAIACIVALAFTAGRADAQDSGDWKMRFNPYLWGSGLSGSVATVPGVPPADIDKSFSEILDNLDLGAMAGLTARKDNFGLFGDVMYVKIGAEQALGPVLGRASLDAKNFAFTLGGDYVIARSQRGELRVAGGLRYWNVETDLRFSGGTVGERSGSASNDWVDGLAGVNWLADTSEKTFVTGWAMVGAGGSDFTTDVFAGLGYRISERNAIVGGYRYLSVDREDGDFQYDVEQQGLMLGLSLPF</sequence>
<keyword evidence="2" id="KW-1185">Reference proteome</keyword>
<proteinExistence type="predicted"/>
<dbReference type="SUPFAM" id="SSF56925">
    <property type="entry name" value="OMPA-like"/>
    <property type="match status" value="1"/>
</dbReference>
<reference evidence="1 2" key="1">
    <citation type="submission" date="2022-10" db="EMBL/GenBank/DDBJ databases">
        <title>Sinirhodobacter sp. nov., isolated from ocean surface sediments.</title>
        <authorList>
            <person name="He W."/>
            <person name="Wang L."/>
            <person name="Zhang D.-F."/>
        </authorList>
    </citation>
    <scope>NUCLEOTIDE SEQUENCE [LARGE SCALE GENOMIC DNA]</scope>
    <source>
        <strain evidence="1 2">WL0115</strain>
    </source>
</reference>
<dbReference type="RefSeq" id="WP_263848037.1">
    <property type="nucleotide sequence ID" value="NZ_JAOWKW010000008.1"/>
</dbReference>
<evidence type="ECO:0000313" key="1">
    <source>
        <dbReference type="EMBL" id="MCV2879377.1"/>
    </source>
</evidence>
<dbReference type="Proteomes" id="UP001526166">
    <property type="component" value="Unassembled WGS sequence"/>
</dbReference>
<evidence type="ECO:0000313" key="2">
    <source>
        <dbReference type="Proteomes" id="UP001526166"/>
    </source>
</evidence>
<gene>
    <name evidence="1" type="ORF">OE699_10960</name>
</gene>
<comment type="caution">
    <text evidence="1">The sequence shown here is derived from an EMBL/GenBank/DDBJ whole genome shotgun (WGS) entry which is preliminary data.</text>
</comment>
<organism evidence="1 2">
    <name type="scientific">Sedimentimonas flavescens</name>
    <dbReference type="NCBI Taxonomy" id="2851012"/>
    <lineage>
        <taxon>Bacteria</taxon>
        <taxon>Pseudomonadati</taxon>
        <taxon>Pseudomonadota</taxon>
        <taxon>Alphaproteobacteria</taxon>
        <taxon>Rhodobacterales</taxon>
        <taxon>Rhodobacter group</taxon>
        <taxon>Sedimentimonas</taxon>
    </lineage>
</organism>